<dbReference type="InterPro" id="IPR050638">
    <property type="entry name" value="AA-Vitamin_Transporters"/>
</dbReference>
<keyword evidence="4 6" id="KW-1133">Transmembrane helix</keyword>
<organism evidence="8 9">
    <name type="scientific">Arenibacter antarcticus</name>
    <dbReference type="NCBI Taxonomy" id="2040469"/>
    <lineage>
        <taxon>Bacteria</taxon>
        <taxon>Pseudomonadati</taxon>
        <taxon>Bacteroidota</taxon>
        <taxon>Flavobacteriia</taxon>
        <taxon>Flavobacteriales</taxon>
        <taxon>Flavobacteriaceae</taxon>
        <taxon>Arenibacter</taxon>
    </lineage>
</organism>
<dbReference type="SUPFAM" id="SSF103481">
    <property type="entry name" value="Multidrug resistance efflux transporter EmrE"/>
    <property type="match status" value="2"/>
</dbReference>
<evidence type="ECO:0000313" key="9">
    <source>
        <dbReference type="Proteomes" id="UP001597532"/>
    </source>
</evidence>
<dbReference type="RefSeq" id="WP_251809360.1">
    <property type="nucleotide sequence ID" value="NZ_CP166679.1"/>
</dbReference>
<dbReference type="Gene3D" id="1.10.3730.20">
    <property type="match status" value="2"/>
</dbReference>
<evidence type="ECO:0000256" key="6">
    <source>
        <dbReference type="SAM" id="Phobius"/>
    </source>
</evidence>
<feature type="transmembrane region" description="Helical" evidence="6">
    <location>
        <begin position="268"/>
        <end position="286"/>
    </location>
</feature>
<comment type="caution">
    <text evidence="8">The sequence shown here is derived from an EMBL/GenBank/DDBJ whole genome shotgun (WGS) entry which is preliminary data.</text>
</comment>
<gene>
    <name evidence="8" type="ORF">ACFS1K_07315</name>
</gene>
<protein>
    <submittedName>
        <fullName evidence="8">EamA family transporter</fullName>
    </submittedName>
</protein>
<feature type="transmembrane region" description="Helical" evidence="6">
    <location>
        <begin position="29"/>
        <end position="48"/>
    </location>
</feature>
<feature type="transmembrane region" description="Helical" evidence="6">
    <location>
        <begin position="145"/>
        <end position="166"/>
    </location>
</feature>
<comment type="similarity">
    <text evidence="2">Belongs to the EamA transporter family.</text>
</comment>
<evidence type="ECO:0000256" key="4">
    <source>
        <dbReference type="ARBA" id="ARBA00022989"/>
    </source>
</evidence>
<dbReference type="PANTHER" id="PTHR32322">
    <property type="entry name" value="INNER MEMBRANE TRANSPORTER"/>
    <property type="match status" value="1"/>
</dbReference>
<feature type="transmembrane region" description="Helical" evidence="6">
    <location>
        <begin position="6"/>
        <end position="22"/>
    </location>
</feature>
<sequence>MLDLGLSVLFSSIIFVVFKLFVKTGVETPYAIVVNYLVASMVGFFFYTKEINLSEIPEKPWFWGTMLLGVLFILVFNLMAAASQRSGISVASVATKMSLVIPVVFGVVVYNEKLGPLKIIGIVLALAAVYFSSVKEKDIPLTKNIFILPALVFLGSGIIDTSIKFLEETRVPIEEFPLFSATVFASAAMAGLIFVAVRSFKHKLKFKVKNVLGGIALGVPNYFSIYFLLAALQHKALNSASVFTINNVAIVMSTTLLGIVLFKEQVSIKNWAGISLAVISIILVAYF</sequence>
<name>A0ABW5VH83_9FLAO</name>
<dbReference type="Pfam" id="PF00892">
    <property type="entry name" value="EamA"/>
    <property type="match status" value="2"/>
</dbReference>
<dbReference type="Proteomes" id="UP001597532">
    <property type="component" value="Unassembled WGS sequence"/>
</dbReference>
<comment type="subcellular location">
    <subcellularLocation>
        <location evidence="1">Membrane</location>
        <topology evidence="1">Multi-pass membrane protein</topology>
    </subcellularLocation>
</comment>
<proteinExistence type="inferred from homology"/>
<feature type="transmembrane region" description="Helical" evidence="6">
    <location>
        <begin position="178"/>
        <end position="200"/>
    </location>
</feature>
<feature type="transmembrane region" description="Helical" evidence="6">
    <location>
        <begin position="116"/>
        <end position="133"/>
    </location>
</feature>
<dbReference type="InterPro" id="IPR037185">
    <property type="entry name" value="EmrE-like"/>
</dbReference>
<evidence type="ECO:0000256" key="5">
    <source>
        <dbReference type="ARBA" id="ARBA00023136"/>
    </source>
</evidence>
<reference evidence="9" key="1">
    <citation type="journal article" date="2019" name="Int. J. Syst. Evol. Microbiol.">
        <title>The Global Catalogue of Microorganisms (GCM) 10K type strain sequencing project: providing services to taxonomists for standard genome sequencing and annotation.</title>
        <authorList>
            <consortium name="The Broad Institute Genomics Platform"/>
            <consortium name="The Broad Institute Genome Sequencing Center for Infectious Disease"/>
            <person name="Wu L."/>
            <person name="Ma J."/>
        </authorList>
    </citation>
    <scope>NUCLEOTIDE SEQUENCE [LARGE SCALE GENOMIC DNA]</scope>
    <source>
        <strain evidence="9">KCTC 52924</strain>
    </source>
</reference>
<dbReference type="InterPro" id="IPR000620">
    <property type="entry name" value="EamA_dom"/>
</dbReference>
<evidence type="ECO:0000256" key="1">
    <source>
        <dbReference type="ARBA" id="ARBA00004141"/>
    </source>
</evidence>
<keyword evidence="9" id="KW-1185">Reference proteome</keyword>
<evidence type="ECO:0000256" key="2">
    <source>
        <dbReference type="ARBA" id="ARBA00007362"/>
    </source>
</evidence>
<feature type="transmembrane region" description="Helical" evidence="6">
    <location>
        <begin position="212"/>
        <end position="234"/>
    </location>
</feature>
<keyword evidence="5 6" id="KW-0472">Membrane</keyword>
<keyword evidence="3 6" id="KW-0812">Transmembrane</keyword>
<evidence type="ECO:0000259" key="7">
    <source>
        <dbReference type="Pfam" id="PF00892"/>
    </source>
</evidence>
<evidence type="ECO:0000313" key="8">
    <source>
        <dbReference type="EMBL" id="MFD2789563.1"/>
    </source>
</evidence>
<evidence type="ECO:0000256" key="3">
    <source>
        <dbReference type="ARBA" id="ARBA00022692"/>
    </source>
</evidence>
<feature type="domain" description="EamA" evidence="7">
    <location>
        <begin position="6"/>
        <end position="133"/>
    </location>
</feature>
<feature type="domain" description="EamA" evidence="7">
    <location>
        <begin position="181"/>
        <end position="285"/>
    </location>
</feature>
<dbReference type="PANTHER" id="PTHR32322:SF2">
    <property type="entry name" value="EAMA DOMAIN-CONTAINING PROTEIN"/>
    <property type="match status" value="1"/>
</dbReference>
<accession>A0ABW5VH83</accession>
<feature type="transmembrane region" description="Helical" evidence="6">
    <location>
        <begin position="60"/>
        <end position="81"/>
    </location>
</feature>
<feature type="transmembrane region" description="Helical" evidence="6">
    <location>
        <begin position="240"/>
        <end position="261"/>
    </location>
</feature>
<feature type="transmembrane region" description="Helical" evidence="6">
    <location>
        <begin position="88"/>
        <end position="110"/>
    </location>
</feature>
<dbReference type="EMBL" id="JBHUOK010000029">
    <property type="protein sequence ID" value="MFD2789563.1"/>
    <property type="molecule type" value="Genomic_DNA"/>
</dbReference>